<evidence type="ECO:0000256" key="4">
    <source>
        <dbReference type="ARBA" id="ARBA00023002"/>
    </source>
</evidence>
<proteinExistence type="inferred from homology"/>
<dbReference type="PANTHER" id="PTHR10836:SF112">
    <property type="entry name" value="GLYCERALDEHYDE-3-PHOSPHATE DEHYDROGENASE GAPC1, CYTOSOLIC-RELATED"/>
    <property type="match status" value="1"/>
</dbReference>
<keyword evidence="4" id="KW-0560">Oxidoreductase</keyword>
<organism evidence="8 9">
    <name type="scientific">Vicia faba</name>
    <name type="common">Broad bean</name>
    <name type="synonym">Faba vulgaris</name>
    <dbReference type="NCBI Taxonomy" id="3906"/>
    <lineage>
        <taxon>Eukaryota</taxon>
        <taxon>Viridiplantae</taxon>
        <taxon>Streptophyta</taxon>
        <taxon>Embryophyta</taxon>
        <taxon>Tracheophyta</taxon>
        <taxon>Spermatophyta</taxon>
        <taxon>Magnoliopsida</taxon>
        <taxon>eudicotyledons</taxon>
        <taxon>Gunneridae</taxon>
        <taxon>Pentapetalae</taxon>
        <taxon>rosids</taxon>
        <taxon>fabids</taxon>
        <taxon>Fabales</taxon>
        <taxon>Fabaceae</taxon>
        <taxon>Papilionoideae</taxon>
        <taxon>50 kb inversion clade</taxon>
        <taxon>NPAAA clade</taxon>
        <taxon>Hologalegina</taxon>
        <taxon>IRL clade</taxon>
        <taxon>Fabeae</taxon>
        <taxon>Vicia</taxon>
    </lineage>
</organism>
<dbReference type="Pfam" id="PF02800">
    <property type="entry name" value="Gp_dh_C"/>
    <property type="match status" value="1"/>
</dbReference>
<dbReference type="Gene3D" id="3.30.360.10">
    <property type="entry name" value="Dihydrodipicolinate Reductase, domain 2"/>
    <property type="match status" value="1"/>
</dbReference>
<dbReference type="GO" id="GO:0005829">
    <property type="term" value="C:cytosol"/>
    <property type="evidence" value="ECO:0007669"/>
    <property type="project" value="TreeGrafter"/>
</dbReference>
<evidence type="ECO:0000256" key="2">
    <source>
        <dbReference type="ARBA" id="ARBA00007406"/>
    </source>
</evidence>
<evidence type="ECO:0000256" key="1">
    <source>
        <dbReference type="ARBA" id="ARBA00004869"/>
    </source>
</evidence>
<dbReference type="Proteomes" id="UP001157006">
    <property type="component" value="Chromosome 2"/>
</dbReference>
<sequence length="202" mass="22525">MFVVGVNWNEYKPEYDIISNARCITNCLAPLAKVINDRFGIVEGLMTTVHSITITQETVDGPSSKYLRGGRAASFNIIPSSTKAVMAVGKVLPTLNGKLTGMSFSVPTVDVLVVDLTVRLERASTYDEKQKATIQRVRTRRLEEQNKVFAARKMCLVPDQNCLTPVLIRLYQKYMNLKRGKLVNHLTSIIKKPDPGLRKSGN</sequence>
<dbReference type="EC" id="1.2.1.12" evidence="3"/>
<evidence type="ECO:0000313" key="8">
    <source>
        <dbReference type="EMBL" id="CAI8599223.1"/>
    </source>
</evidence>
<evidence type="ECO:0000256" key="5">
    <source>
        <dbReference type="ARBA" id="ARBA00023027"/>
    </source>
</evidence>
<name>A0AAV0ZQ62_VICFA</name>
<gene>
    <name evidence="8" type="ORF">VFH_II164640</name>
</gene>
<feature type="domain" description="Glyceraldehyde 3-phosphate dehydrogenase catalytic" evidence="7">
    <location>
        <begin position="28"/>
        <end position="133"/>
    </location>
</feature>
<keyword evidence="9" id="KW-1185">Reference proteome</keyword>
<dbReference type="InterPro" id="IPR020829">
    <property type="entry name" value="GlycerAld_3-P_DH_cat"/>
</dbReference>
<dbReference type="GO" id="GO:0006096">
    <property type="term" value="P:glycolytic process"/>
    <property type="evidence" value="ECO:0007669"/>
    <property type="project" value="UniProtKB-KW"/>
</dbReference>
<dbReference type="InterPro" id="IPR036291">
    <property type="entry name" value="NAD(P)-bd_dom_sf"/>
</dbReference>
<dbReference type="SUPFAM" id="SSF51735">
    <property type="entry name" value="NAD(P)-binding Rossmann-fold domains"/>
    <property type="match status" value="1"/>
</dbReference>
<dbReference type="EMBL" id="OX451737">
    <property type="protein sequence ID" value="CAI8599223.1"/>
    <property type="molecule type" value="Genomic_DNA"/>
</dbReference>
<keyword evidence="5" id="KW-0520">NAD</keyword>
<comment type="similarity">
    <text evidence="2">Belongs to the glyceraldehyde-3-phosphate dehydrogenase family.</text>
</comment>
<protein>
    <recommendedName>
        <fullName evidence="3">glyceraldehyde-3-phosphate dehydrogenase (phosphorylating)</fullName>
        <ecNumber evidence="3">1.2.1.12</ecNumber>
    </recommendedName>
</protein>
<evidence type="ECO:0000256" key="3">
    <source>
        <dbReference type="ARBA" id="ARBA00013119"/>
    </source>
</evidence>
<dbReference type="AlphaFoldDB" id="A0AAV0ZQ62"/>
<evidence type="ECO:0000256" key="6">
    <source>
        <dbReference type="ARBA" id="ARBA00023152"/>
    </source>
</evidence>
<evidence type="ECO:0000313" key="9">
    <source>
        <dbReference type="Proteomes" id="UP001157006"/>
    </source>
</evidence>
<comment type="pathway">
    <text evidence="1">Carbohydrate degradation; glycolysis; pyruvate from D-glyceraldehyde 3-phosphate: step 1/5.</text>
</comment>
<dbReference type="PRINTS" id="PR00078">
    <property type="entry name" value="G3PDHDRGNASE"/>
</dbReference>
<reference evidence="8 9" key="1">
    <citation type="submission" date="2023-01" db="EMBL/GenBank/DDBJ databases">
        <authorList>
            <person name="Kreplak J."/>
        </authorList>
    </citation>
    <scope>NUCLEOTIDE SEQUENCE [LARGE SCALE GENOMIC DNA]</scope>
</reference>
<evidence type="ECO:0000259" key="7">
    <source>
        <dbReference type="Pfam" id="PF02800"/>
    </source>
</evidence>
<dbReference type="InterPro" id="IPR020831">
    <property type="entry name" value="GlycerAld/Erythrose_P_DH"/>
</dbReference>
<accession>A0AAV0ZQ62</accession>
<keyword evidence="6" id="KW-0324">Glycolysis</keyword>
<dbReference type="GO" id="GO:0004365">
    <property type="term" value="F:glyceraldehyde-3-phosphate dehydrogenase (NAD+) (phosphorylating) activity"/>
    <property type="evidence" value="ECO:0007669"/>
    <property type="project" value="UniProtKB-EC"/>
</dbReference>
<dbReference type="SUPFAM" id="SSF55347">
    <property type="entry name" value="Glyceraldehyde-3-phosphate dehydrogenase-like, C-terminal domain"/>
    <property type="match status" value="1"/>
</dbReference>
<dbReference type="PANTHER" id="PTHR10836">
    <property type="entry name" value="GLYCERALDEHYDE 3-PHOSPHATE DEHYDROGENASE"/>
    <property type="match status" value="1"/>
</dbReference>